<dbReference type="InterPro" id="IPR011009">
    <property type="entry name" value="Kinase-like_dom_sf"/>
</dbReference>
<keyword evidence="5" id="KW-0808">Transferase</keyword>
<protein>
    <submittedName>
        <fullName evidence="13">OLC1v1035215C1</fullName>
    </submittedName>
</protein>
<dbReference type="GO" id="GO:0005737">
    <property type="term" value="C:cytoplasm"/>
    <property type="evidence" value="ECO:0007669"/>
    <property type="project" value="UniProtKB-SubCell"/>
</dbReference>
<feature type="binding site" evidence="10">
    <location>
        <position position="899"/>
    </location>
    <ligand>
        <name>ATP</name>
        <dbReference type="ChEBI" id="CHEBI:30616"/>
    </ligand>
</feature>
<evidence type="ECO:0000256" key="4">
    <source>
        <dbReference type="ARBA" id="ARBA00022553"/>
    </source>
</evidence>
<evidence type="ECO:0000256" key="5">
    <source>
        <dbReference type="ARBA" id="ARBA00022679"/>
    </source>
</evidence>
<dbReference type="PANTHER" id="PTHR23257">
    <property type="entry name" value="SERINE-THREONINE PROTEIN KINASE"/>
    <property type="match status" value="1"/>
</dbReference>
<comment type="subcellular location">
    <subcellularLocation>
        <location evidence="1">Cytoplasm</location>
    </subcellularLocation>
</comment>
<dbReference type="PROSITE" id="PS50011">
    <property type="entry name" value="PROTEIN_KINASE_DOM"/>
    <property type="match status" value="1"/>
</dbReference>
<evidence type="ECO:0000256" key="11">
    <source>
        <dbReference type="SAM" id="MobiDB-lite"/>
    </source>
</evidence>
<dbReference type="Gene3D" id="3.10.20.90">
    <property type="entry name" value="Phosphatidylinositol 3-kinase Catalytic Subunit, Chain A, domain 1"/>
    <property type="match status" value="1"/>
</dbReference>
<evidence type="ECO:0000313" key="14">
    <source>
        <dbReference type="Proteomes" id="UP001161247"/>
    </source>
</evidence>
<dbReference type="CDD" id="cd13999">
    <property type="entry name" value="STKc_MAP3K-like"/>
    <property type="match status" value="1"/>
</dbReference>
<dbReference type="SMART" id="SM00666">
    <property type="entry name" value="PB1"/>
    <property type="match status" value="1"/>
</dbReference>
<dbReference type="SMART" id="SM00220">
    <property type="entry name" value="S_TKc"/>
    <property type="match status" value="1"/>
</dbReference>
<dbReference type="Pfam" id="PF00564">
    <property type="entry name" value="PB1"/>
    <property type="match status" value="1"/>
</dbReference>
<dbReference type="Proteomes" id="UP001161247">
    <property type="component" value="Chromosome 3"/>
</dbReference>
<dbReference type="SUPFAM" id="SSF54277">
    <property type="entry name" value="CAD &amp; PB1 domains"/>
    <property type="match status" value="1"/>
</dbReference>
<dbReference type="Gene3D" id="3.30.200.20">
    <property type="entry name" value="Phosphorylase Kinase, domain 1"/>
    <property type="match status" value="1"/>
</dbReference>
<evidence type="ECO:0000256" key="7">
    <source>
        <dbReference type="ARBA" id="ARBA00022777"/>
    </source>
</evidence>
<dbReference type="GO" id="GO:0009734">
    <property type="term" value="P:auxin-activated signaling pathway"/>
    <property type="evidence" value="ECO:0007669"/>
    <property type="project" value="UniProtKB-KW"/>
</dbReference>
<evidence type="ECO:0000256" key="6">
    <source>
        <dbReference type="ARBA" id="ARBA00022741"/>
    </source>
</evidence>
<evidence type="ECO:0000256" key="1">
    <source>
        <dbReference type="ARBA" id="ARBA00004496"/>
    </source>
</evidence>
<dbReference type="PROSITE" id="PS00107">
    <property type="entry name" value="PROTEIN_KINASE_ATP"/>
    <property type="match status" value="1"/>
</dbReference>
<dbReference type="EMBL" id="OX459120">
    <property type="protein sequence ID" value="CAI9098546.1"/>
    <property type="molecule type" value="Genomic_DNA"/>
</dbReference>
<dbReference type="PRINTS" id="PR00109">
    <property type="entry name" value="TYRKINASE"/>
</dbReference>
<dbReference type="CDD" id="cd06410">
    <property type="entry name" value="PB1_UP2"/>
    <property type="match status" value="1"/>
</dbReference>
<keyword evidence="8 10" id="KW-0067">ATP-binding</keyword>
<dbReference type="InterPro" id="IPR000719">
    <property type="entry name" value="Prot_kinase_dom"/>
</dbReference>
<dbReference type="AlphaFoldDB" id="A0AAV1CSJ2"/>
<gene>
    <name evidence="13" type="ORF">OLC1_LOCUS8728</name>
</gene>
<dbReference type="InterPro" id="IPR008271">
    <property type="entry name" value="Ser/Thr_kinase_AS"/>
</dbReference>
<keyword evidence="9" id="KW-0927">Auxin signaling pathway</keyword>
<dbReference type="GO" id="GO:0010928">
    <property type="term" value="P:regulation of auxin mediated signaling pathway"/>
    <property type="evidence" value="ECO:0007669"/>
    <property type="project" value="UniProtKB-ARBA"/>
</dbReference>
<proteinExistence type="predicted"/>
<dbReference type="InterPro" id="IPR000270">
    <property type="entry name" value="PB1_dom"/>
</dbReference>
<dbReference type="FunFam" id="3.30.200.20:FF:000081">
    <property type="entry name" value="Octicosapeptide/phox/Bem1p domain kinase superfamily protein"/>
    <property type="match status" value="1"/>
</dbReference>
<evidence type="ECO:0000256" key="10">
    <source>
        <dbReference type="PROSITE-ProRule" id="PRU10141"/>
    </source>
</evidence>
<evidence type="ECO:0000256" key="9">
    <source>
        <dbReference type="ARBA" id="ARBA00023294"/>
    </source>
</evidence>
<organism evidence="13 14">
    <name type="scientific">Oldenlandia corymbosa var. corymbosa</name>
    <dbReference type="NCBI Taxonomy" id="529605"/>
    <lineage>
        <taxon>Eukaryota</taxon>
        <taxon>Viridiplantae</taxon>
        <taxon>Streptophyta</taxon>
        <taxon>Embryophyta</taxon>
        <taxon>Tracheophyta</taxon>
        <taxon>Spermatophyta</taxon>
        <taxon>Magnoliopsida</taxon>
        <taxon>eudicotyledons</taxon>
        <taxon>Gunneridae</taxon>
        <taxon>Pentapetalae</taxon>
        <taxon>asterids</taxon>
        <taxon>lamiids</taxon>
        <taxon>Gentianales</taxon>
        <taxon>Rubiaceae</taxon>
        <taxon>Rubioideae</taxon>
        <taxon>Spermacoceae</taxon>
        <taxon>Hedyotis-Oldenlandia complex</taxon>
        <taxon>Oldenlandia</taxon>
    </lineage>
</organism>
<dbReference type="Pfam" id="PF07714">
    <property type="entry name" value="PK_Tyr_Ser-Thr"/>
    <property type="match status" value="1"/>
</dbReference>
<dbReference type="InterPro" id="IPR017441">
    <property type="entry name" value="Protein_kinase_ATP_BS"/>
</dbReference>
<dbReference type="FunFam" id="1.10.510.10:FF:000142">
    <property type="entry name" value="Octicosapeptide/phox/Bem1p domain kinase superfamily protein"/>
    <property type="match status" value="1"/>
</dbReference>
<feature type="region of interest" description="Disordered" evidence="11">
    <location>
        <begin position="820"/>
        <end position="849"/>
    </location>
</feature>
<keyword evidence="6 10" id="KW-0547">Nucleotide-binding</keyword>
<dbReference type="InterPro" id="IPR050167">
    <property type="entry name" value="Ser_Thr_protein_kinase"/>
</dbReference>
<sequence length="1145" mass="128271">MCNKGIETLSESEPESECHINQEEQLLQQQHQVELLMDSPTVAPCSGQNSCDENPRVKFLCSFSGSILPRPHDGKLRYVGGETRIVSVPRDITYDELMVKMKELYEGATVLKYQQPDEDLDALVSVVNDDDVTNMMEEYDKLGAGDGFTRLRIFLFSPSDQDGSIHFIDGDERDNERRYVDALNSLNESPDYRRNQLNDSQFVAPLDDGHAALAEQFFSQMNLDGGLQNQRNTEMAMPHNLRQLNIPTLLSGQPQQRYNEMEAPWSPAYYSPRQPGYLEPRQVPDFPTSPSSGRYRAQYAEFSDRSFDRPETQMNHHPHYEHQHQFSDNLAVFPSEKAGFPGNILHGVNVLEGNSVCEHCRVNFQRNQVFADAHWKPGEHHHLEPPNVGNGLHHVATACAECPPNREILMLNPDANLHHPYYQREQDPRPIYTENQSHERGRVVPHQTTLRPEEVRSHASLVGRLPDHHIVDNNMSIAHGHVNVSDPLYIPPHYVHPDDPRYARSGPEMGQMFHHSTVSTGSHMHGQPIDERVRYGNPSYAYGHDSVYPVTHGHTQAHASWRNVHGPLHTVASHEVSSSPQLASGLVGPGFIRMEASPSLRSGIDNPNPWVESSQKIVALEGSHVPDYGNGQVLKFVPSAFSQENQLLYKAEVRSVPDMLKIPTQVDHFIRSDSAPAIDDKLVFSAAPVVEARYDTAAAEQSRMDNTVQGGDGVEGQIGEVEGLGNINDYDGNKDSENLKPPELINTNPMADTETDVGTVKPEVIDTCALETEEQPDDRLSCLPELIAAAKKATLDCVEEVKSKVEGAVDPFVEPDAFVKQEHRNETDAVDTHGDLEVDSDSESSNNSRIELTKAEEEAINRGLQTIKNEDLEEIRELGSGTYGAVFHGKWKGSDVAIKRIKASCFAGRPSERERLISDFWKEALILSSLHHPNVVSFYGVVRDGPDGSLATVTEFMVNGSLKQFLQKKDRTIDRRKRLMIAMDTAFGMEYLHGKNIVHFDLKCENLLVNMRDPHRPVCKIGDLGLSKVKQHTLVSGGVRGTLPWMAPELLSGKSNMVSEKIDVYSYGIVMWELLTGDEPYKDRHCASIIGGIVNNTLRPQIPTWCDPEWKLLMESCWTADPKERPSFSEISQKLRSMAAAMNLK</sequence>
<keyword evidence="4" id="KW-0597">Phosphoprotein</keyword>
<accession>A0AAV1CSJ2</accession>
<dbReference type="GO" id="GO:0005524">
    <property type="term" value="F:ATP binding"/>
    <property type="evidence" value="ECO:0007669"/>
    <property type="project" value="UniProtKB-UniRule"/>
</dbReference>
<evidence type="ECO:0000256" key="2">
    <source>
        <dbReference type="ARBA" id="ARBA00022490"/>
    </source>
</evidence>
<name>A0AAV1CSJ2_OLDCO</name>
<dbReference type="FunFam" id="3.10.20.90:FF:000058">
    <property type="entry name" value="Octicosapeptide/phox/Bem1p domain kinase superfamily protein"/>
    <property type="match status" value="1"/>
</dbReference>
<feature type="domain" description="Protein kinase" evidence="12">
    <location>
        <begin position="872"/>
        <end position="1139"/>
    </location>
</feature>
<keyword evidence="14" id="KW-1185">Reference proteome</keyword>
<keyword evidence="2" id="KW-0963">Cytoplasm</keyword>
<feature type="compositionally biased region" description="Basic and acidic residues" evidence="11">
    <location>
        <begin position="820"/>
        <end position="836"/>
    </location>
</feature>
<evidence type="ECO:0000313" key="13">
    <source>
        <dbReference type="EMBL" id="CAI9098546.1"/>
    </source>
</evidence>
<evidence type="ECO:0000259" key="12">
    <source>
        <dbReference type="PROSITE" id="PS50011"/>
    </source>
</evidence>
<dbReference type="PANTHER" id="PTHR23257:SF703">
    <property type="entry name" value="KINASE SUPERFAMILY WITH OCTICOSAPEPTIDE_PHOX_BEM1P DOMAIN-CONTAINING PROTEIN"/>
    <property type="match status" value="1"/>
</dbReference>
<keyword evidence="7" id="KW-0418">Kinase</keyword>
<evidence type="ECO:0000256" key="8">
    <source>
        <dbReference type="ARBA" id="ARBA00022840"/>
    </source>
</evidence>
<keyword evidence="3" id="KW-0723">Serine/threonine-protein kinase</keyword>
<dbReference type="PROSITE" id="PS00108">
    <property type="entry name" value="PROTEIN_KINASE_ST"/>
    <property type="match status" value="1"/>
</dbReference>
<dbReference type="SUPFAM" id="SSF56112">
    <property type="entry name" value="Protein kinase-like (PK-like)"/>
    <property type="match status" value="1"/>
</dbReference>
<evidence type="ECO:0000256" key="3">
    <source>
        <dbReference type="ARBA" id="ARBA00022527"/>
    </source>
</evidence>
<reference evidence="13" key="1">
    <citation type="submission" date="2023-03" db="EMBL/GenBank/DDBJ databases">
        <authorList>
            <person name="Julca I."/>
        </authorList>
    </citation>
    <scope>NUCLEOTIDE SEQUENCE</scope>
</reference>
<dbReference type="GO" id="GO:0004674">
    <property type="term" value="F:protein serine/threonine kinase activity"/>
    <property type="evidence" value="ECO:0007669"/>
    <property type="project" value="UniProtKB-KW"/>
</dbReference>
<dbReference type="Gene3D" id="1.10.510.10">
    <property type="entry name" value="Transferase(Phosphotransferase) domain 1"/>
    <property type="match status" value="1"/>
</dbReference>
<dbReference type="InterPro" id="IPR001245">
    <property type="entry name" value="Ser-Thr/Tyr_kinase_cat_dom"/>
</dbReference>